<dbReference type="PANTHER" id="PTHR46033:SF8">
    <property type="entry name" value="PROTEIN MAINTENANCE OF MERISTEMS-LIKE"/>
    <property type="match status" value="1"/>
</dbReference>
<dbReference type="EMBL" id="SDMP01000003">
    <property type="protein sequence ID" value="RYR68047.1"/>
    <property type="molecule type" value="Genomic_DNA"/>
</dbReference>
<dbReference type="Pfam" id="PF10536">
    <property type="entry name" value="PMD"/>
    <property type="match status" value="1"/>
</dbReference>
<protein>
    <recommendedName>
        <fullName evidence="1">Aminotransferase-like plant mobile domain-containing protein</fullName>
    </recommendedName>
</protein>
<dbReference type="GO" id="GO:0010073">
    <property type="term" value="P:meristem maintenance"/>
    <property type="evidence" value="ECO:0007669"/>
    <property type="project" value="InterPro"/>
</dbReference>
<dbReference type="PANTHER" id="PTHR46033">
    <property type="entry name" value="PROTEIN MAIN-LIKE 2"/>
    <property type="match status" value="1"/>
</dbReference>
<reference evidence="2 3" key="1">
    <citation type="submission" date="2019-01" db="EMBL/GenBank/DDBJ databases">
        <title>Sequencing of cultivated peanut Arachis hypogaea provides insights into genome evolution and oil improvement.</title>
        <authorList>
            <person name="Chen X."/>
        </authorList>
    </citation>
    <scope>NUCLEOTIDE SEQUENCE [LARGE SCALE GENOMIC DNA]</scope>
    <source>
        <strain evidence="3">cv. Fuhuasheng</strain>
        <tissue evidence="2">Leaves</tissue>
    </source>
</reference>
<dbReference type="STRING" id="3818.A0A445DXY7"/>
<organism evidence="2 3">
    <name type="scientific">Arachis hypogaea</name>
    <name type="common">Peanut</name>
    <dbReference type="NCBI Taxonomy" id="3818"/>
    <lineage>
        <taxon>Eukaryota</taxon>
        <taxon>Viridiplantae</taxon>
        <taxon>Streptophyta</taxon>
        <taxon>Embryophyta</taxon>
        <taxon>Tracheophyta</taxon>
        <taxon>Spermatophyta</taxon>
        <taxon>Magnoliopsida</taxon>
        <taxon>eudicotyledons</taxon>
        <taxon>Gunneridae</taxon>
        <taxon>Pentapetalae</taxon>
        <taxon>rosids</taxon>
        <taxon>fabids</taxon>
        <taxon>Fabales</taxon>
        <taxon>Fabaceae</taxon>
        <taxon>Papilionoideae</taxon>
        <taxon>50 kb inversion clade</taxon>
        <taxon>dalbergioids sensu lato</taxon>
        <taxon>Dalbergieae</taxon>
        <taxon>Pterocarpus clade</taxon>
        <taxon>Arachis</taxon>
    </lineage>
</organism>
<feature type="domain" description="Aminotransferase-like plant mobile" evidence="1">
    <location>
        <begin position="1"/>
        <end position="138"/>
    </location>
</feature>
<proteinExistence type="predicted"/>
<comment type="caution">
    <text evidence="2">The sequence shown here is derived from an EMBL/GenBank/DDBJ whole genome shotgun (WGS) entry which is preliminary data.</text>
</comment>
<evidence type="ECO:0000259" key="1">
    <source>
        <dbReference type="Pfam" id="PF10536"/>
    </source>
</evidence>
<name>A0A445DXY7_ARAHY</name>
<dbReference type="InterPro" id="IPR019557">
    <property type="entry name" value="AminoTfrase-like_pln_mobile"/>
</dbReference>
<accession>A0A445DXY7</accession>
<sequence>MLGLRVNGDPVTSRSDSSHQFLVDNYIACFCRHPGSDEHILGKVNLAWVRWCRDSKPCDTQESIEQYVRAHIFYVLGTVVFPDKSTTFLNSKFLPLLRDFYRIPQYSWGAASLAHLYRLLCRASRYNCKEMDGPLILLLFRQELDDVGVKDVSFNHLC</sequence>
<keyword evidence="3" id="KW-1185">Reference proteome</keyword>
<evidence type="ECO:0000313" key="3">
    <source>
        <dbReference type="Proteomes" id="UP000289738"/>
    </source>
</evidence>
<dbReference type="InterPro" id="IPR044824">
    <property type="entry name" value="MAIN-like"/>
</dbReference>
<dbReference type="Proteomes" id="UP000289738">
    <property type="component" value="Chromosome A03"/>
</dbReference>
<gene>
    <name evidence="2" type="ORF">Ahy_A03g014510</name>
</gene>
<dbReference type="AlphaFoldDB" id="A0A445DXY7"/>
<evidence type="ECO:0000313" key="2">
    <source>
        <dbReference type="EMBL" id="RYR68047.1"/>
    </source>
</evidence>